<dbReference type="OrthoDB" id="884362at2"/>
<reference evidence="1 2" key="1">
    <citation type="submission" date="2019-02" db="EMBL/GenBank/DDBJ databases">
        <title>Bacterial novel species isolated from soil.</title>
        <authorList>
            <person name="Jung H.-Y."/>
        </authorList>
    </citation>
    <scope>NUCLEOTIDE SEQUENCE [LARGE SCALE GENOMIC DNA]</scope>
    <source>
        <strain evidence="1 2">1-3-3-3</strain>
    </source>
</reference>
<protein>
    <recommendedName>
        <fullName evidence="3">STAS/SEC14 domain-containing protein</fullName>
    </recommendedName>
</protein>
<proteinExistence type="predicted"/>
<evidence type="ECO:0000313" key="2">
    <source>
        <dbReference type="Proteomes" id="UP000294155"/>
    </source>
</evidence>
<organism evidence="1 2">
    <name type="scientific">Hymenobacter persicinus</name>
    <dbReference type="NCBI Taxonomy" id="2025506"/>
    <lineage>
        <taxon>Bacteria</taxon>
        <taxon>Pseudomonadati</taxon>
        <taxon>Bacteroidota</taxon>
        <taxon>Cytophagia</taxon>
        <taxon>Cytophagales</taxon>
        <taxon>Hymenobacteraceae</taxon>
        <taxon>Hymenobacter</taxon>
    </lineage>
</organism>
<accession>A0A4Q5LBL8</accession>
<dbReference type="RefSeq" id="WP_129920986.1">
    <property type="nucleotide sequence ID" value="NZ_SEWE01000017.1"/>
</dbReference>
<dbReference type="Proteomes" id="UP000294155">
    <property type="component" value="Unassembled WGS sequence"/>
</dbReference>
<name>A0A4Q5LBL8_9BACT</name>
<comment type="caution">
    <text evidence="1">The sequence shown here is derived from an EMBL/GenBank/DDBJ whole genome shotgun (WGS) entry which is preliminary data.</text>
</comment>
<dbReference type="EMBL" id="SEWE01000017">
    <property type="protein sequence ID" value="RYU79715.1"/>
    <property type="molecule type" value="Genomic_DNA"/>
</dbReference>
<gene>
    <name evidence="1" type="ORF">EWM57_09905</name>
</gene>
<evidence type="ECO:0000313" key="1">
    <source>
        <dbReference type="EMBL" id="RYU79715.1"/>
    </source>
</evidence>
<keyword evidence="2" id="KW-1185">Reference proteome</keyword>
<sequence>MYRTPYTTDILEITFRTDTGLLIGRWMRPVSPAEMRTGYETMLAAALHYDCRHWLLDIRRRSHSDEETARWVTEEFLPQAAGQLHGTLYMSVLLSPTYLYEVNSRPTLAALPVETHRSYRIQYFTDEREANDWLAAKVEK</sequence>
<dbReference type="AlphaFoldDB" id="A0A4Q5LBL8"/>
<evidence type="ECO:0008006" key="3">
    <source>
        <dbReference type="Google" id="ProtNLM"/>
    </source>
</evidence>